<evidence type="ECO:0000259" key="5">
    <source>
        <dbReference type="Pfam" id="PF13439"/>
    </source>
</evidence>
<dbReference type="PANTHER" id="PTHR45947:SF3">
    <property type="entry name" value="SULFOQUINOVOSYL TRANSFERASE SQD2"/>
    <property type="match status" value="1"/>
</dbReference>
<dbReference type="InterPro" id="IPR001296">
    <property type="entry name" value="Glyco_trans_1"/>
</dbReference>
<dbReference type="InterPro" id="IPR050194">
    <property type="entry name" value="Glycosyltransferase_grp1"/>
</dbReference>
<evidence type="ECO:0000259" key="4">
    <source>
        <dbReference type="Pfam" id="PF00534"/>
    </source>
</evidence>
<protein>
    <recommendedName>
        <fullName evidence="1">D-inositol 3-phosphate glycosyltransferase</fullName>
    </recommendedName>
</protein>
<dbReference type="Gene3D" id="3.40.50.2000">
    <property type="entry name" value="Glycogen Phosphorylase B"/>
    <property type="match status" value="2"/>
</dbReference>
<organism evidence="6 7">
    <name type="scientific">Demequina litoralis</name>
    <dbReference type="NCBI Taxonomy" id="3051660"/>
    <lineage>
        <taxon>Bacteria</taxon>
        <taxon>Bacillati</taxon>
        <taxon>Actinomycetota</taxon>
        <taxon>Actinomycetes</taxon>
        <taxon>Micrococcales</taxon>
        <taxon>Demequinaceae</taxon>
        <taxon>Demequina</taxon>
    </lineage>
</organism>
<evidence type="ECO:0000256" key="1">
    <source>
        <dbReference type="ARBA" id="ARBA00021292"/>
    </source>
</evidence>
<dbReference type="EMBL" id="JAUHPW010000004">
    <property type="protein sequence ID" value="MDN4475406.1"/>
    <property type="molecule type" value="Genomic_DNA"/>
</dbReference>
<feature type="domain" description="Glycosyltransferase subfamily 4-like N-terminal" evidence="5">
    <location>
        <begin position="15"/>
        <end position="178"/>
    </location>
</feature>
<dbReference type="RefSeq" id="WP_301131978.1">
    <property type="nucleotide sequence ID" value="NZ_JAUHPW010000004.1"/>
</dbReference>
<keyword evidence="2 6" id="KW-0328">Glycosyltransferase</keyword>
<dbReference type="PANTHER" id="PTHR45947">
    <property type="entry name" value="SULFOQUINOVOSYL TRANSFERASE SQD2"/>
    <property type="match status" value="1"/>
</dbReference>
<dbReference type="Proteomes" id="UP001172728">
    <property type="component" value="Unassembled WGS sequence"/>
</dbReference>
<evidence type="ECO:0000256" key="2">
    <source>
        <dbReference type="ARBA" id="ARBA00022676"/>
    </source>
</evidence>
<gene>
    <name evidence="6" type="ORF">QQX09_05990</name>
</gene>
<dbReference type="GO" id="GO:0016757">
    <property type="term" value="F:glycosyltransferase activity"/>
    <property type="evidence" value="ECO:0007669"/>
    <property type="project" value="UniProtKB-KW"/>
</dbReference>
<name>A0ABT8G8C5_9MICO</name>
<dbReference type="SUPFAM" id="SSF53756">
    <property type="entry name" value="UDP-Glycosyltransferase/glycogen phosphorylase"/>
    <property type="match status" value="1"/>
</dbReference>
<comment type="caution">
    <text evidence="6">The sequence shown here is derived from an EMBL/GenBank/DDBJ whole genome shotgun (WGS) entry which is preliminary data.</text>
</comment>
<sequence>MRILHVALGTSRKLGGPTTLLRGLLPVQRERGHEVTIVATDMGAETPADREVEGARARILPLVGPGRLCYGRGMRGVLREEVARADVVHLHGVYGLIIIEAMRAARRADVPYLVAPHGVWTPNHAPNNPALNSAWDRLLLVPLMKDAHRVVADSGRDAGYLRERGFERVTDMALGVDPALHLIDTPWPERRGVLFLSRVARKKRVDLAIEAYAGSRLWEQGHRLTVAGPIEPGLPYDPRELAARLGIAAHVDFVGAVEERERRELLARQRVFILASDDESFGIAVAEAASAGMAVVSSDRVVAMLDAEHDGAARTFPQDSAVLAKALRAAASDDGADAAATLRDYARARWTWEHAAQQIEEMVASPQTTSR</sequence>
<dbReference type="Pfam" id="PF00534">
    <property type="entry name" value="Glycos_transf_1"/>
    <property type="match status" value="1"/>
</dbReference>
<dbReference type="InterPro" id="IPR028098">
    <property type="entry name" value="Glyco_trans_4-like_N"/>
</dbReference>
<proteinExistence type="predicted"/>
<evidence type="ECO:0000256" key="3">
    <source>
        <dbReference type="ARBA" id="ARBA00022679"/>
    </source>
</evidence>
<accession>A0ABT8G8C5</accession>
<keyword evidence="7" id="KW-1185">Reference proteome</keyword>
<dbReference type="Pfam" id="PF13439">
    <property type="entry name" value="Glyco_transf_4"/>
    <property type="match status" value="1"/>
</dbReference>
<evidence type="ECO:0000313" key="7">
    <source>
        <dbReference type="Proteomes" id="UP001172728"/>
    </source>
</evidence>
<feature type="domain" description="Glycosyl transferase family 1" evidence="4">
    <location>
        <begin position="191"/>
        <end position="348"/>
    </location>
</feature>
<evidence type="ECO:0000313" key="6">
    <source>
        <dbReference type="EMBL" id="MDN4475406.1"/>
    </source>
</evidence>
<keyword evidence="3 6" id="KW-0808">Transferase</keyword>
<reference evidence="6" key="1">
    <citation type="submission" date="2023-06" db="EMBL/GenBank/DDBJ databases">
        <title>Sysu t00192.</title>
        <authorList>
            <person name="Gao L."/>
            <person name="Fang B.-Z."/>
            <person name="Li W.-J."/>
        </authorList>
    </citation>
    <scope>NUCLEOTIDE SEQUENCE</scope>
    <source>
        <strain evidence="6">SYSU T00192</strain>
    </source>
</reference>